<reference evidence="2 3" key="2">
    <citation type="submission" date="2015-03" db="EMBL/GenBank/DDBJ databases">
        <authorList>
            <consortium name="Pathogen Informatics"/>
            <person name="Murphy D."/>
        </authorList>
    </citation>
    <scope>NUCLEOTIDE SEQUENCE [LARGE SCALE GENOMIC DNA]</scope>
    <source>
        <strain evidence="2 3">IP08791</strain>
    </source>
</reference>
<reference evidence="1 4" key="1">
    <citation type="submission" date="2015-03" db="EMBL/GenBank/DDBJ databases">
        <authorList>
            <person name="Murphy D."/>
        </authorList>
    </citation>
    <scope>NUCLEOTIDE SEQUENCE [LARGE SCALE GENOMIC DNA]</scope>
    <source>
        <strain evidence="1 4">IP06005</strain>
    </source>
</reference>
<organism evidence="1 4">
    <name type="scientific">Yersinia aldovae</name>
    <dbReference type="NCBI Taxonomy" id="29483"/>
    <lineage>
        <taxon>Bacteria</taxon>
        <taxon>Pseudomonadati</taxon>
        <taxon>Pseudomonadota</taxon>
        <taxon>Gammaproteobacteria</taxon>
        <taxon>Enterobacterales</taxon>
        <taxon>Yersiniaceae</taxon>
        <taxon>Yersinia</taxon>
    </lineage>
</organism>
<dbReference type="NCBIfam" id="TIGR02501">
    <property type="entry name" value="type_III_yscE"/>
    <property type="match status" value="1"/>
</dbReference>
<dbReference type="eggNOG" id="ENOG5033KXS">
    <property type="taxonomic scope" value="Bacteria"/>
</dbReference>
<evidence type="ECO:0000313" key="2">
    <source>
        <dbReference type="EMBL" id="CNL65408.1"/>
    </source>
</evidence>
<dbReference type="EMBL" id="CQEJ01000012">
    <property type="protein sequence ID" value="CNL19167.1"/>
    <property type="molecule type" value="Genomic_DNA"/>
</dbReference>
<evidence type="ECO:0000313" key="4">
    <source>
        <dbReference type="Proteomes" id="UP000041595"/>
    </source>
</evidence>
<dbReference type="Proteomes" id="UP000041595">
    <property type="component" value="Unassembled WGS sequence"/>
</dbReference>
<name>A0A0T9U4Q6_YERAL</name>
<protein>
    <submittedName>
        <fullName evidence="1">Type III secretion system chaperone SsaE</fullName>
    </submittedName>
</protein>
<dbReference type="InterPro" id="IPR012671">
    <property type="entry name" value="T3SS_PscE/YscE"/>
</dbReference>
<dbReference type="Pfam" id="PF08988">
    <property type="entry name" value="T3SS_needle_E"/>
    <property type="match status" value="1"/>
</dbReference>
<dbReference type="RefSeq" id="WP_042839427.1">
    <property type="nucleotide sequence ID" value="NZ_CABHQE010000059.1"/>
</dbReference>
<dbReference type="AlphaFoldDB" id="A0A0T9U4Q6"/>
<sequence length="78" mass="9133">MPTLTDLEDSLRDSDEQTKERLMALAAVYHRLIIAMQGPTSPEQYQQFTLLLEAVIQAEDIINVIYFRYHNHRINITE</sequence>
<proteinExistence type="predicted"/>
<evidence type="ECO:0000313" key="1">
    <source>
        <dbReference type="EMBL" id="CNL19167.1"/>
    </source>
</evidence>
<dbReference type="STRING" id="1453495.AT01_1130"/>
<dbReference type="Proteomes" id="UP000038647">
    <property type="component" value="Unassembled WGS sequence"/>
</dbReference>
<dbReference type="OrthoDB" id="6637121at2"/>
<accession>A0A0T9U4Q6</accession>
<gene>
    <name evidence="1" type="ORF">ERS137965_02315</name>
    <name evidence="2" type="ORF">ERS137966_03810</name>
</gene>
<dbReference type="EMBL" id="CQEH01000025">
    <property type="protein sequence ID" value="CNL65408.1"/>
    <property type="molecule type" value="Genomic_DNA"/>
</dbReference>
<keyword evidence="3" id="KW-1185">Reference proteome</keyword>
<evidence type="ECO:0000313" key="3">
    <source>
        <dbReference type="Proteomes" id="UP000038647"/>
    </source>
</evidence>